<dbReference type="SUPFAM" id="SSF81301">
    <property type="entry name" value="Nucleotidyltransferase"/>
    <property type="match status" value="1"/>
</dbReference>
<evidence type="ECO:0000313" key="8">
    <source>
        <dbReference type="EMBL" id="CAE2226850.1"/>
    </source>
</evidence>
<dbReference type="InterPro" id="IPR045600">
    <property type="entry name" value="RelA/SpoT_AH_RIS"/>
</dbReference>
<feature type="domain" description="ACT" evidence="6">
    <location>
        <begin position="805"/>
        <end position="877"/>
    </location>
</feature>
<organism evidence="8">
    <name type="scientific">Odontella aurita</name>
    <dbReference type="NCBI Taxonomy" id="265563"/>
    <lineage>
        <taxon>Eukaryota</taxon>
        <taxon>Sar</taxon>
        <taxon>Stramenopiles</taxon>
        <taxon>Ochrophyta</taxon>
        <taxon>Bacillariophyta</taxon>
        <taxon>Mediophyceae</taxon>
        <taxon>Biddulphiophycidae</taxon>
        <taxon>Eupodiscales</taxon>
        <taxon>Odontellaceae</taxon>
        <taxon>Odontella</taxon>
    </lineage>
</organism>
<dbReference type="InterPro" id="IPR002912">
    <property type="entry name" value="ACT_dom"/>
</dbReference>
<dbReference type="InterPro" id="IPR012675">
    <property type="entry name" value="Beta-grasp_dom_sf"/>
</dbReference>
<dbReference type="PANTHER" id="PTHR21262:SF31">
    <property type="entry name" value="GTP PYROPHOSPHOKINASE"/>
    <property type="match status" value="1"/>
</dbReference>
<dbReference type="InterPro" id="IPR004811">
    <property type="entry name" value="RelA/Spo_fam"/>
</dbReference>
<dbReference type="Gene3D" id="3.30.70.260">
    <property type="match status" value="1"/>
</dbReference>
<dbReference type="InterPro" id="IPR004095">
    <property type="entry name" value="TGS"/>
</dbReference>
<protein>
    <recommendedName>
        <fullName evidence="2">Putative GTP diphosphokinase RSH1, chloroplastic</fullName>
    </recommendedName>
    <alternativeName>
        <fullName evidence="3">RelA/SpoT homolog 1</fullName>
    </alternativeName>
    <alternativeName>
        <fullName evidence="4">ppGpp synthetase RSH1</fullName>
    </alternativeName>
</protein>
<proteinExistence type="inferred from homology"/>
<dbReference type="Pfam" id="PF19296">
    <property type="entry name" value="RelA_AH_RIS"/>
    <property type="match status" value="1"/>
</dbReference>
<dbReference type="Pfam" id="PF02824">
    <property type="entry name" value="TGS"/>
    <property type="match status" value="1"/>
</dbReference>
<feature type="region of interest" description="Disordered" evidence="5">
    <location>
        <begin position="697"/>
        <end position="731"/>
    </location>
</feature>
<dbReference type="PANTHER" id="PTHR21262">
    <property type="entry name" value="GUANOSINE-3',5'-BIS DIPHOSPHATE 3'-PYROPHOSPHOHYDROLASE"/>
    <property type="match status" value="1"/>
</dbReference>
<evidence type="ECO:0000256" key="1">
    <source>
        <dbReference type="ARBA" id="ARBA00007476"/>
    </source>
</evidence>
<dbReference type="Gene3D" id="3.30.460.10">
    <property type="entry name" value="Beta Polymerase, domain 2"/>
    <property type="match status" value="1"/>
</dbReference>
<dbReference type="InterPro" id="IPR045865">
    <property type="entry name" value="ACT-like_dom_sf"/>
</dbReference>
<dbReference type="EMBL" id="HBKQ01015419">
    <property type="protein sequence ID" value="CAE2226850.1"/>
    <property type="molecule type" value="Transcribed_RNA"/>
</dbReference>
<dbReference type="Pfam" id="PF13291">
    <property type="entry name" value="ACT_4"/>
    <property type="match status" value="1"/>
</dbReference>
<dbReference type="InterPro" id="IPR043519">
    <property type="entry name" value="NT_sf"/>
</dbReference>
<name>A0A7S4MJY7_9STRA</name>
<sequence length="877" mass="97448">MAVRPLRKPLRRCVVGVILGFISSSGVSTEAGKSSGRQSAFCIRWVDPSSGRHTVDARHAAPLRRKRLRKYNYVSPSMFDGVVGKGKWRWIHGGLSVGLDVVGAVASTESSTPRCKDGVSETCNADVSLEILMATMDISPADREMISEAHRFLGGASQCMGDPTTKQSLVRAVEVARIVASMNLDAASVAAGILTELESVKEAVANKTIEKKFGAEIAGLAHDVLRLNTISYLDSAGHEADSQAENYRKMILATTNDVRAVLVKLAERTHRVRMIVQQTPQVAKGTGDAQARISVAKETLDIWAPLAHRLGIFKLKTELEDASFFLLRPEVYKELEKMVAKKQEKRQAYTNTVIGILSEEMEAAGLNSVAISGRAKHLYSIFSKMQAKGKALDQIDDLIAFRILCNDLAECYQALGKIHGIWSPRPKRFKDYIALPKSNGYQSLHTTVVGPHGRYIEVQIRTREMNRIAEDGIAAHWIYKDKRGGSSRDEQKESQRFSLLRQLVDWVRRPSHDGDGDVLNPVQGKKLFEDEVFIFSPSGQLFALKKGATALDFAYRIHTHLGHGCVGARVNNRMVPLKHQLENGDTVEVLHSSQQTPHRDWLDIVHTSRARSCVRAWLKAQWRNEHMSAGRDMFDKELKKRASRMGVAIGANSKQYKRQLDKVLSFYKLEDETHLVSGIGRGHISVGTAVDVFLGDSRKKQKQKSRNKETGVADTKEEHGERKKTNSPTRREGIVVGGERNILVGFCRHCNPLRGEAIRGLVTQGRGITVHRSDCQYMIGSNVERRIEATWDPQAESFAKPRPVRVDVVFEDSVGILASMSKSISSLGINIDGVVLRKASKGRGRARFELMLSSKDDLERVSRQLLVEDGVLTVQRS</sequence>
<dbReference type="InterPro" id="IPR012676">
    <property type="entry name" value="TGS-like"/>
</dbReference>
<evidence type="ECO:0000256" key="2">
    <source>
        <dbReference type="ARBA" id="ARBA00070102"/>
    </source>
</evidence>
<comment type="similarity">
    <text evidence="1">Belongs to the RelA/SpoT family.</text>
</comment>
<evidence type="ECO:0000259" key="7">
    <source>
        <dbReference type="PROSITE" id="PS51880"/>
    </source>
</evidence>
<dbReference type="SUPFAM" id="SSF55021">
    <property type="entry name" value="ACT-like"/>
    <property type="match status" value="1"/>
</dbReference>
<dbReference type="AlphaFoldDB" id="A0A7S4MJY7"/>
<feature type="domain" description="TGS" evidence="7">
    <location>
        <begin position="530"/>
        <end position="591"/>
    </location>
</feature>
<gene>
    <name evidence="8" type="ORF">OAUR00152_LOCUS10490</name>
</gene>
<dbReference type="SUPFAM" id="SSF109604">
    <property type="entry name" value="HD-domain/PDEase-like"/>
    <property type="match status" value="1"/>
</dbReference>
<dbReference type="GO" id="GO:0015969">
    <property type="term" value="P:guanosine tetraphosphate metabolic process"/>
    <property type="evidence" value="ECO:0007669"/>
    <property type="project" value="InterPro"/>
</dbReference>
<dbReference type="PROSITE" id="PS51671">
    <property type="entry name" value="ACT"/>
    <property type="match status" value="1"/>
</dbReference>
<dbReference type="NCBIfam" id="TIGR00691">
    <property type="entry name" value="spoT_relA"/>
    <property type="match status" value="1"/>
</dbReference>
<dbReference type="Pfam" id="PF13328">
    <property type="entry name" value="HD_4"/>
    <property type="match status" value="1"/>
</dbReference>
<accession>A0A7S4MJY7</accession>
<dbReference type="Gene3D" id="3.10.20.30">
    <property type="match status" value="1"/>
</dbReference>
<dbReference type="Pfam" id="PF04607">
    <property type="entry name" value="RelA_SpoT"/>
    <property type="match status" value="1"/>
</dbReference>
<dbReference type="CDD" id="cd05399">
    <property type="entry name" value="NT_Rel-Spo_like"/>
    <property type="match status" value="1"/>
</dbReference>
<dbReference type="Gene3D" id="1.10.3210.10">
    <property type="entry name" value="Hypothetical protein af1432"/>
    <property type="match status" value="1"/>
</dbReference>
<evidence type="ECO:0000259" key="6">
    <source>
        <dbReference type="PROSITE" id="PS51671"/>
    </source>
</evidence>
<dbReference type="SUPFAM" id="SSF81271">
    <property type="entry name" value="TGS-like"/>
    <property type="match status" value="1"/>
</dbReference>
<dbReference type="CDD" id="cd01668">
    <property type="entry name" value="TGS_RSH"/>
    <property type="match status" value="1"/>
</dbReference>
<evidence type="ECO:0000256" key="4">
    <source>
        <dbReference type="ARBA" id="ARBA00082153"/>
    </source>
</evidence>
<dbReference type="InterPro" id="IPR033655">
    <property type="entry name" value="TGS_RelA/SpoT"/>
</dbReference>
<dbReference type="FunFam" id="3.10.20.30:FF:000002">
    <property type="entry name" value="GTP pyrophosphokinase (RelA/SpoT)"/>
    <property type="match status" value="1"/>
</dbReference>
<dbReference type="PROSITE" id="PS51880">
    <property type="entry name" value="TGS"/>
    <property type="match status" value="1"/>
</dbReference>
<evidence type="ECO:0000256" key="3">
    <source>
        <dbReference type="ARBA" id="ARBA00075768"/>
    </source>
</evidence>
<feature type="compositionally biased region" description="Basic and acidic residues" evidence="5">
    <location>
        <begin position="706"/>
        <end position="731"/>
    </location>
</feature>
<dbReference type="FunFam" id="3.30.460.10:FF:000001">
    <property type="entry name" value="GTP pyrophosphokinase RelA"/>
    <property type="match status" value="1"/>
</dbReference>
<dbReference type="GO" id="GO:0005886">
    <property type="term" value="C:plasma membrane"/>
    <property type="evidence" value="ECO:0007669"/>
    <property type="project" value="TreeGrafter"/>
</dbReference>
<dbReference type="InterPro" id="IPR007685">
    <property type="entry name" value="RelA_SpoT"/>
</dbReference>
<dbReference type="SMART" id="SM00954">
    <property type="entry name" value="RelA_SpoT"/>
    <property type="match status" value="1"/>
</dbReference>
<evidence type="ECO:0000256" key="5">
    <source>
        <dbReference type="SAM" id="MobiDB-lite"/>
    </source>
</evidence>
<reference evidence="8" key="1">
    <citation type="submission" date="2021-01" db="EMBL/GenBank/DDBJ databases">
        <authorList>
            <person name="Corre E."/>
            <person name="Pelletier E."/>
            <person name="Niang G."/>
            <person name="Scheremetjew M."/>
            <person name="Finn R."/>
            <person name="Kale V."/>
            <person name="Holt S."/>
            <person name="Cochrane G."/>
            <person name="Meng A."/>
            <person name="Brown T."/>
            <person name="Cohen L."/>
        </authorList>
    </citation>
    <scope>NUCLEOTIDE SEQUENCE</scope>
    <source>
        <strain evidence="8">Isolate 1302-5</strain>
    </source>
</reference>